<reference evidence="3" key="2">
    <citation type="journal article" date="2016" name="Sci. Rep.">
        <title>Dictyocaulus viviparus genome, variome and transcriptome elucidate lungworm biology and support future intervention.</title>
        <authorList>
            <person name="McNulty S.N."/>
            <person name="Strube C."/>
            <person name="Rosa B.A."/>
            <person name="Martin J.C."/>
            <person name="Tyagi R."/>
            <person name="Choi Y.J."/>
            <person name="Wang Q."/>
            <person name="Hallsworth Pepin K."/>
            <person name="Zhang X."/>
            <person name="Ozersky P."/>
            <person name="Wilson R.K."/>
            <person name="Sternberg P.W."/>
            <person name="Gasser R.B."/>
            <person name="Mitreva M."/>
        </authorList>
    </citation>
    <scope>NUCLEOTIDE SEQUENCE [LARGE SCALE GENOMIC DNA]</scope>
    <source>
        <strain evidence="3">HannoverDv2000</strain>
    </source>
</reference>
<organism evidence="2 3">
    <name type="scientific">Dictyocaulus viviparus</name>
    <name type="common">Bovine lungworm</name>
    <dbReference type="NCBI Taxonomy" id="29172"/>
    <lineage>
        <taxon>Eukaryota</taxon>
        <taxon>Metazoa</taxon>
        <taxon>Ecdysozoa</taxon>
        <taxon>Nematoda</taxon>
        <taxon>Chromadorea</taxon>
        <taxon>Rhabditida</taxon>
        <taxon>Rhabditina</taxon>
        <taxon>Rhabditomorpha</taxon>
        <taxon>Strongyloidea</taxon>
        <taxon>Metastrongylidae</taxon>
        <taxon>Dictyocaulus</taxon>
    </lineage>
</organism>
<dbReference type="EMBL" id="KN716946">
    <property type="protein sequence ID" value="KJH40971.1"/>
    <property type="molecule type" value="Genomic_DNA"/>
</dbReference>
<dbReference type="SUPFAM" id="SSF55486">
    <property type="entry name" value="Metalloproteases ('zincins'), catalytic domain"/>
    <property type="match status" value="1"/>
</dbReference>
<dbReference type="InterPro" id="IPR036436">
    <property type="entry name" value="Disintegrin_dom_sf"/>
</dbReference>
<dbReference type="Gene3D" id="4.10.70.10">
    <property type="entry name" value="Disintegrin domain"/>
    <property type="match status" value="1"/>
</dbReference>
<dbReference type="InterPro" id="IPR024079">
    <property type="entry name" value="MetalloPept_cat_dom_sf"/>
</dbReference>
<dbReference type="PANTHER" id="PTHR11905:SF238">
    <property type="entry name" value="PEPTIDASE M12B DOMAIN-CONTAINING PROTEIN-RELATED"/>
    <property type="match status" value="1"/>
</dbReference>
<reference evidence="2 3" key="1">
    <citation type="submission" date="2013-11" db="EMBL/GenBank/DDBJ databases">
        <title>Draft genome of the bovine lungworm Dictyocaulus viviparus.</title>
        <authorList>
            <person name="Mitreva M."/>
        </authorList>
    </citation>
    <scope>NUCLEOTIDE SEQUENCE [LARGE SCALE GENOMIC DNA]</scope>
    <source>
        <strain evidence="2 3">HannoverDv2000</strain>
    </source>
</reference>
<dbReference type="GO" id="GO:0008237">
    <property type="term" value="F:metallopeptidase activity"/>
    <property type="evidence" value="ECO:0007669"/>
    <property type="project" value="InterPro"/>
</dbReference>
<evidence type="ECO:0000256" key="1">
    <source>
        <dbReference type="SAM" id="Phobius"/>
    </source>
</evidence>
<accession>A0A0D8XEV4</accession>
<dbReference type="OrthoDB" id="2131567at2759"/>
<keyword evidence="3" id="KW-1185">Reference proteome</keyword>
<protein>
    <recommendedName>
        <fullName evidence="4">Peptidase M12B domain-containing protein</fullName>
    </recommendedName>
</protein>
<name>A0A0D8XEV4_DICVI</name>
<dbReference type="AlphaFoldDB" id="A0A0D8XEV4"/>
<evidence type="ECO:0000313" key="3">
    <source>
        <dbReference type="Proteomes" id="UP000053766"/>
    </source>
</evidence>
<dbReference type="Proteomes" id="UP000053766">
    <property type="component" value="Unassembled WGS sequence"/>
</dbReference>
<keyword evidence="1" id="KW-1133">Transmembrane helix</keyword>
<dbReference type="STRING" id="29172.A0A0D8XEV4"/>
<dbReference type="Gene3D" id="3.40.390.10">
    <property type="entry name" value="Collagenase (Catalytic Domain)"/>
    <property type="match status" value="1"/>
</dbReference>
<evidence type="ECO:0000313" key="2">
    <source>
        <dbReference type="EMBL" id="KJH40971.1"/>
    </source>
</evidence>
<dbReference type="PANTHER" id="PTHR11905">
    <property type="entry name" value="ADAM A DISINTEGRIN AND METALLOPROTEASE DOMAIN"/>
    <property type="match status" value="1"/>
</dbReference>
<keyword evidence="1" id="KW-0472">Membrane</keyword>
<feature type="transmembrane region" description="Helical" evidence="1">
    <location>
        <begin position="134"/>
        <end position="154"/>
    </location>
</feature>
<evidence type="ECO:0008006" key="4">
    <source>
        <dbReference type="Google" id="ProtNLM"/>
    </source>
</evidence>
<sequence>MLIDHFPLLNFTFSLQFFPEAPYEYASVFFHELSHLLGLSHNSIADCQCSRQKKRGKCLRIDGFENECSAQALVDLLPSVECLTEPLQLPRTVLALCGNGIVEEDEDCDCGPIRYCLNALCEPTTCHFIVAKQYLYTTITFGAAFLICGSVILIKYVKHALLKKTGFVKGFVNEM</sequence>
<proteinExistence type="predicted"/>
<keyword evidence="1" id="KW-0812">Transmembrane</keyword>
<gene>
    <name evidence="2" type="ORF">DICVIV_13059</name>
</gene>
<dbReference type="GO" id="GO:0006509">
    <property type="term" value="P:membrane protein ectodomain proteolysis"/>
    <property type="evidence" value="ECO:0007669"/>
    <property type="project" value="TreeGrafter"/>
</dbReference>